<sequence length="238" mass="25104">MPRCEVSFRIDADRDADLGLAVAIAPGGAYEMIADHEGEPVARWFASVGVSAAVLDYPVGQRHPAPFDAAMEAFDELRRQPSWRGRTVGIAGFSAGGHLAAMCSTPQAYGCAAVPPAFSVLGYPVIAMDAQGHELSTANLLGPTPDDATRTHFSVDTVVGAATPPAFIWHTADDPSVPVSHSLRYTAACRRAGVPVELHVFEHGAHGLGLAEHSQAEPWPGLCARWLARRAGASHPGR</sequence>
<dbReference type="Pfam" id="PF00326">
    <property type="entry name" value="Peptidase_S9"/>
    <property type="match status" value="1"/>
</dbReference>
<keyword evidence="4" id="KW-1185">Reference proteome</keyword>
<dbReference type="Proteomes" id="UP000198815">
    <property type="component" value="Unassembled WGS sequence"/>
</dbReference>
<evidence type="ECO:0000256" key="1">
    <source>
        <dbReference type="ARBA" id="ARBA00022801"/>
    </source>
</evidence>
<evidence type="ECO:0000313" key="3">
    <source>
        <dbReference type="EMBL" id="SER50544.1"/>
    </source>
</evidence>
<reference evidence="3 4" key="1">
    <citation type="submission" date="2016-10" db="EMBL/GenBank/DDBJ databases">
        <authorList>
            <person name="de Groot N.N."/>
        </authorList>
    </citation>
    <scope>NUCLEOTIDE SEQUENCE [LARGE SCALE GENOMIC DNA]</scope>
    <source>
        <strain evidence="3 4">DSM 16859</strain>
    </source>
</reference>
<dbReference type="SUPFAM" id="SSF53474">
    <property type="entry name" value="alpha/beta-Hydrolases"/>
    <property type="match status" value="1"/>
</dbReference>
<dbReference type="GO" id="GO:0008236">
    <property type="term" value="F:serine-type peptidase activity"/>
    <property type="evidence" value="ECO:0007669"/>
    <property type="project" value="InterPro"/>
</dbReference>
<dbReference type="InterPro" id="IPR029058">
    <property type="entry name" value="AB_hydrolase_fold"/>
</dbReference>
<dbReference type="PANTHER" id="PTHR48081:SF6">
    <property type="entry name" value="PEPTIDASE S9 PROLYL OLIGOPEPTIDASE CATALYTIC DOMAIN-CONTAINING PROTEIN"/>
    <property type="match status" value="1"/>
</dbReference>
<dbReference type="Gene3D" id="3.40.50.1820">
    <property type="entry name" value="alpha/beta hydrolase"/>
    <property type="match status" value="1"/>
</dbReference>
<evidence type="ECO:0000313" key="4">
    <source>
        <dbReference type="Proteomes" id="UP000198815"/>
    </source>
</evidence>
<dbReference type="PANTHER" id="PTHR48081">
    <property type="entry name" value="AB HYDROLASE SUPERFAMILY PROTEIN C4A8.06C"/>
    <property type="match status" value="1"/>
</dbReference>
<name>A0A1H9PQR2_9ACTN</name>
<keyword evidence="1" id="KW-0378">Hydrolase</keyword>
<organism evidence="3 4">
    <name type="scientific">Propionibacterium cyclohexanicum</name>
    <dbReference type="NCBI Taxonomy" id="64702"/>
    <lineage>
        <taxon>Bacteria</taxon>
        <taxon>Bacillati</taxon>
        <taxon>Actinomycetota</taxon>
        <taxon>Actinomycetes</taxon>
        <taxon>Propionibacteriales</taxon>
        <taxon>Propionibacteriaceae</taxon>
        <taxon>Propionibacterium</taxon>
    </lineage>
</organism>
<dbReference type="EMBL" id="FOGZ01000001">
    <property type="protein sequence ID" value="SER50544.1"/>
    <property type="molecule type" value="Genomic_DNA"/>
</dbReference>
<evidence type="ECO:0000259" key="2">
    <source>
        <dbReference type="Pfam" id="PF00326"/>
    </source>
</evidence>
<protein>
    <submittedName>
        <fullName evidence="3">Acetyl esterase/lipase</fullName>
    </submittedName>
</protein>
<dbReference type="AlphaFoldDB" id="A0A1H9PQR2"/>
<dbReference type="RefSeq" id="WP_091966757.1">
    <property type="nucleotide sequence ID" value="NZ_FOGZ01000001.1"/>
</dbReference>
<feature type="domain" description="Peptidase S9 prolyl oligopeptidase catalytic" evidence="2">
    <location>
        <begin position="67"/>
        <end position="215"/>
    </location>
</feature>
<dbReference type="InterPro" id="IPR050300">
    <property type="entry name" value="GDXG_lipolytic_enzyme"/>
</dbReference>
<dbReference type="OrthoDB" id="9794725at2"/>
<dbReference type="InterPro" id="IPR001375">
    <property type="entry name" value="Peptidase_S9_cat"/>
</dbReference>
<accession>A0A1H9PQR2</accession>
<dbReference type="GO" id="GO:0006508">
    <property type="term" value="P:proteolysis"/>
    <property type="evidence" value="ECO:0007669"/>
    <property type="project" value="InterPro"/>
</dbReference>
<gene>
    <name evidence="3" type="ORF">SAMN05443377_101207</name>
</gene>
<dbReference type="STRING" id="64702.SAMN05443377_101207"/>
<proteinExistence type="predicted"/>